<reference evidence="7 8" key="1">
    <citation type="journal article" date="2011" name="Science">
        <title>The Selaginella genome identifies genetic changes associated with the evolution of vascular plants.</title>
        <authorList>
            <person name="Banks J.A."/>
            <person name="Nishiyama T."/>
            <person name="Hasebe M."/>
            <person name="Bowman J.L."/>
            <person name="Gribskov M."/>
            <person name="dePamphilis C."/>
            <person name="Albert V.A."/>
            <person name="Aono N."/>
            <person name="Aoyama T."/>
            <person name="Ambrose B.A."/>
            <person name="Ashton N.W."/>
            <person name="Axtell M.J."/>
            <person name="Barker E."/>
            <person name="Barker M.S."/>
            <person name="Bennetzen J.L."/>
            <person name="Bonawitz N.D."/>
            <person name="Chapple C."/>
            <person name="Cheng C."/>
            <person name="Correa L.G."/>
            <person name="Dacre M."/>
            <person name="DeBarry J."/>
            <person name="Dreyer I."/>
            <person name="Elias M."/>
            <person name="Engstrom E.M."/>
            <person name="Estelle M."/>
            <person name="Feng L."/>
            <person name="Finet C."/>
            <person name="Floyd S.K."/>
            <person name="Frommer W.B."/>
            <person name="Fujita T."/>
            <person name="Gramzow L."/>
            <person name="Gutensohn M."/>
            <person name="Harholt J."/>
            <person name="Hattori M."/>
            <person name="Heyl A."/>
            <person name="Hirai T."/>
            <person name="Hiwatashi Y."/>
            <person name="Ishikawa M."/>
            <person name="Iwata M."/>
            <person name="Karol K.G."/>
            <person name="Koehler B."/>
            <person name="Kolukisaoglu U."/>
            <person name="Kubo M."/>
            <person name="Kurata T."/>
            <person name="Lalonde S."/>
            <person name="Li K."/>
            <person name="Li Y."/>
            <person name="Litt A."/>
            <person name="Lyons E."/>
            <person name="Manning G."/>
            <person name="Maruyama T."/>
            <person name="Michael T.P."/>
            <person name="Mikami K."/>
            <person name="Miyazaki S."/>
            <person name="Morinaga S."/>
            <person name="Murata T."/>
            <person name="Mueller-Roeber B."/>
            <person name="Nelson D.R."/>
            <person name="Obara M."/>
            <person name="Oguri Y."/>
            <person name="Olmstead R.G."/>
            <person name="Onodera N."/>
            <person name="Petersen B.L."/>
            <person name="Pils B."/>
            <person name="Prigge M."/>
            <person name="Rensing S.A."/>
            <person name="Riano-Pachon D.M."/>
            <person name="Roberts A.W."/>
            <person name="Sato Y."/>
            <person name="Scheller H.V."/>
            <person name="Schulz B."/>
            <person name="Schulz C."/>
            <person name="Shakirov E.V."/>
            <person name="Shibagaki N."/>
            <person name="Shinohara N."/>
            <person name="Shippen D.E."/>
            <person name="Soerensen I."/>
            <person name="Sotooka R."/>
            <person name="Sugimoto N."/>
            <person name="Sugita M."/>
            <person name="Sumikawa N."/>
            <person name="Tanurdzic M."/>
            <person name="Theissen G."/>
            <person name="Ulvskov P."/>
            <person name="Wakazuki S."/>
            <person name="Weng J.K."/>
            <person name="Willats W.W."/>
            <person name="Wipf D."/>
            <person name="Wolf P.G."/>
            <person name="Yang L."/>
            <person name="Zimmer A.D."/>
            <person name="Zhu Q."/>
            <person name="Mitros T."/>
            <person name="Hellsten U."/>
            <person name="Loque D."/>
            <person name="Otillar R."/>
            <person name="Salamov A."/>
            <person name="Schmutz J."/>
            <person name="Shapiro H."/>
            <person name="Lindquist E."/>
            <person name="Lucas S."/>
            <person name="Rokhsar D."/>
            <person name="Grigoriev I.V."/>
        </authorList>
    </citation>
    <scope>NUCLEOTIDE SEQUENCE [LARGE SCALE GENOMIC DNA]</scope>
</reference>
<dbReference type="FunFam" id="1.10.510.10:FF:001424">
    <property type="entry name" value="Protein kinase superfamily protein"/>
    <property type="match status" value="1"/>
</dbReference>
<evidence type="ECO:0000256" key="5">
    <source>
        <dbReference type="ARBA" id="ARBA00023136"/>
    </source>
</evidence>
<protein>
    <recommendedName>
        <fullName evidence="6">Protein kinase domain-containing protein</fullName>
    </recommendedName>
</protein>
<dbReference type="PANTHER" id="PTHR47974">
    <property type="entry name" value="OS07G0415500 PROTEIN"/>
    <property type="match status" value="1"/>
</dbReference>
<dbReference type="PROSITE" id="PS50011">
    <property type="entry name" value="PROTEIN_KINASE_DOM"/>
    <property type="match status" value="1"/>
</dbReference>
<dbReference type="EMBL" id="GL377582">
    <property type="protein sequence ID" value="EFJ27205.1"/>
    <property type="molecule type" value="Genomic_DNA"/>
</dbReference>
<name>D8RKA8_SELML</name>
<keyword evidence="4" id="KW-1133">Transmembrane helix</keyword>
<evidence type="ECO:0000256" key="3">
    <source>
        <dbReference type="ARBA" id="ARBA00022729"/>
    </source>
</evidence>
<dbReference type="InterPro" id="IPR008271">
    <property type="entry name" value="Ser/Thr_kinase_AS"/>
</dbReference>
<evidence type="ECO:0000256" key="1">
    <source>
        <dbReference type="ARBA" id="ARBA00004167"/>
    </source>
</evidence>
<evidence type="ECO:0000313" key="8">
    <source>
        <dbReference type="Proteomes" id="UP000001514"/>
    </source>
</evidence>
<evidence type="ECO:0000259" key="6">
    <source>
        <dbReference type="PROSITE" id="PS50011"/>
    </source>
</evidence>
<organism evidence="8">
    <name type="scientific">Selaginella moellendorffii</name>
    <name type="common">Spikemoss</name>
    <dbReference type="NCBI Taxonomy" id="88036"/>
    <lineage>
        <taxon>Eukaryota</taxon>
        <taxon>Viridiplantae</taxon>
        <taxon>Streptophyta</taxon>
        <taxon>Embryophyta</taxon>
        <taxon>Tracheophyta</taxon>
        <taxon>Lycopodiopsida</taxon>
        <taxon>Selaginellales</taxon>
        <taxon>Selaginellaceae</taxon>
        <taxon>Selaginella</taxon>
    </lineage>
</organism>
<dbReference type="PROSITE" id="PS00108">
    <property type="entry name" value="PROTEIN_KINASE_ST"/>
    <property type="match status" value="1"/>
</dbReference>
<dbReference type="InterPro" id="IPR011009">
    <property type="entry name" value="Kinase-like_dom_sf"/>
</dbReference>
<dbReference type="KEGG" id="smo:SELMODRAFT_37866"/>
<keyword evidence="5" id="KW-0472">Membrane</keyword>
<dbReference type="GO" id="GO:0005524">
    <property type="term" value="F:ATP binding"/>
    <property type="evidence" value="ECO:0007669"/>
    <property type="project" value="InterPro"/>
</dbReference>
<proteinExistence type="predicted"/>
<dbReference type="Proteomes" id="UP000001514">
    <property type="component" value="Unassembled WGS sequence"/>
</dbReference>
<dbReference type="SMART" id="SM00220">
    <property type="entry name" value="S_TKc"/>
    <property type="match status" value="1"/>
</dbReference>
<evidence type="ECO:0000313" key="7">
    <source>
        <dbReference type="EMBL" id="EFJ27205.1"/>
    </source>
</evidence>
<dbReference type="Gramene" id="EFJ27205">
    <property type="protein sequence ID" value="EFJ27205"/>
    <property type="gene ID" value="SELMODRAFT_37866"/>
</dbReference>
<feature type="non-terminal residue" evidence="7">
    <location>
        <position position="178"/>
    </location>
</feature>
<dbReference type="HOGENOM" id="CLU_000288_21_7_1"/>
<dbReference type="PANTHER" id="PTHR47974:SF9">
    <property type="entry name" value="RECEPTOR-LIKE SERINE_THREONINE-PROTEIN KINASE"/>
    <property type="match status" value="1"/>
</dbReference>
<evidence type="ECO:0000256" key="4">
    <source>
        <dbReference type="ARBA" id="ARBA00022989"/>
    </source>
</evidence>
<feature type="non-terminal residue" evidence="7">
    <location>
        <position position="1"/>
    </location>
</feature>
<dbReference type="InParanoid" id="D8RKA8"/>
<feature type="domain" description="Protein kinase" evidence="6">
    <location>
        <begin position="1"/>
        <end position="178"/>
    </location>
</feature>
<keyword evidence="3" id="KW-0732">Signal</keyword>
<dbReference type="OMA" id="HEWHIRY"/>
<evidence type="ECO:0000256" key="2">
    <source>
        <dbReference type="ARBA" id="ARBA00022692"/>
    </source>
</evidence>
<dbReference type="GO" id="GO:0016020">
    <property type="term" value="C:membrane"/>
    <property type="evidence" value="ECO:0007669"/>
    <property type="project" value="UniProtKB-SubCell"/>
</dbReference>
<dbReference type="Gene3D" id="1.10.510.10">
    <property type="entry name" value="Transferase(Phosphotransferase) domain 1"/>
    <property type="match status" value="1"/>
</dbReference>
<dbReference type="AlphaFoldDB" id="D8RKA8"/>
<dbReference type="GO" id="GO:0004672">
    <property type="term" value="F:protein kinase activity"/>
    <property type="evidence" value="ECO:0007669"/>
    <property type="project" value="InterPro"/>
</dbReference>
<keyword evidence="2" id="KW-0812">Transmembrane</keyword>
<dbReference type="Pfam" id="PF00069">
    <property type="entry name" value="Pkinase"/>
    <property type="match status" value="1"/>
</dbReference>
<dbReference type="Gene3D" id="3.30.200.20">
    <property type="entry name" value="Phosphorylase Kinase, domain 1"/>
    <property type="match status" value="1"/>
</dbReference>
<comment type="subcellular location">
    <subcellularLocation>
        <location evidence="1">Membrane</location>
        <topology evidence="1">Single-pass membrane protein</topology>
    </subcellularLocation>
</comment>
<gene>
    <name evidence="7" type="ORF">SELMODRAFT_37866</name>
</gene>
<dbReference type="InterPro" id="IPR000719">
    <property type="entry name" value="Prot_kinase_dom"/>
</dbReference>
<sequence>FGTVYKGVLADGTSLVAVKSLMMATHAEKQFKAEVATLGKIHHINLVRMLGYCAEGSHRLLVYEYMANSSLEKVLSQVPQTLCEWKTRLAIALGISRGITYLHEQCQECIIHCDIKPQNILLDDNFRPKVSDFGLAKLMKRESSANVTTARGTRGYMAPEWISNVAITPKVDVYSFGM</sequence>
<accession>D8RKA8</accession>
<dbReference type="SUPFAM" id="SSF56112">
    <property type="entry name" value="Protein kinase-like (PK-like)"/>
    <property type="match status" value="1"/>
</dbReference>
<keyword evidence="8" id="KW-1185">Reference proteome</keyword>